<reference evidence="3 4" key="1">
    <citation type="submission" date="2016-10" db="EMBL/GenBank/DDBJ databases">
        <authorList>
            <person name="de Groot N.N."/>
        </authorList>
    </citation>
    <scope>NUCLEOTIDE SEQUENCE [LARGE SCALE GENOMIC DNA]</scope>
    <source>
        <strain evidence="3 4">CGMCC 4.3143</strain>
    </source>
</reference>
<name>A0A1G7K1X4_PSEOR</name>
<accession>A0A1G7K1X4</accession>
<gene>
    <name evidence="3" type="ORF">SAMN05216377_104222</name>
</gene>
<dbReference type="OrthoDB" id="3577811at2"/>
<dbReference type="RefSeq" id="WP_093079118.1">
    <property type="nucleotide sequence ID" value="NZ_FNBE01000004.1"/>
</dbReference>
<evidence type="ECO:0000256" key="2">
    <source>
        <dbReference type="SAM" id="Phobius"/>
    </source>
</evidence>
<keyword evidence="2" id="KW-0812">Transmembrane</keyword>
<proteinExistence type="predicted"/>
<keyword evidence="2" id="KW-1133">Transmembrane helix</keyword>
<dbReference type="STRING" id="366584.SAMN05216377_104222"/>
<keyword evidence="2" id="KW-0472">Membrane</keyword>
<dbReference type="Proteomes" id="UP000198967">
    <property type="component" value="Unassembled WGS sequence"/>
</dbReference>
<evidence type="ECO:0000256" key="1">
    <source>
        <dbReference type="SAM" id="MobiDB-lite"/>
    </source>
</evidence>
<evidence type="ECO:0000313" key="4">
    <source>
        <dbReference type="Proteomes" id="UP000198967"/>
    </source>
</evidence>
<dbReference type="AlphaFoldDB" id="A0A1G7K1X4"/>
<feature type="region of interest" description="Disordered" evidence="1">
    <location>
        <begin position="52"/>
        <end position="91"/>
    </location>
</feature>
<feature type="compositionally biased region" description="Basic residues" evidence="1">
    <location>
        <begin position="55"/>
        <end position="68"/>
    </location>
</feature>
<evidence type="ECO:0000313" key="3">
    <source>
        <dbReference type="EMBL" id="SDF31258.1"/>
    </source>
</evidence>
<dbReference type="EMBL" id="FNBE01000004">
    <property type="protein sequence ID" value="SDF31258.1"/>
    <property type="molecule type" value="Genomic_DNA"/>
</dbReference>
<sequence>MGWVVALLALSVAGFVLTAAEPSVLVGIVGAALFALGFARVAAPSRLAGPPAVVARHRHHRDPGRRVPRLLDPDAPGRTRARAPSGPLPAV</sequence>
<feature type="transmembrane region" description="Helical" evidence="2">
    <location>
        <begin position="24"/>
        <end position="43"/>
    </location>
</feature>
<organism evidence="3 4">
    <name type="scientific">Pseudonocardia oroxyli</name>
    <dbReference type="NCBI Taxonomy" id="366584"/>
    <lineage>
        <taxon>Bacteria</taxon>
        <taxon>Bacillati</taxon>
        <taxon>Actinomycetota</taxon>
        <taxon>Actinomycetes</taxon>
        <taxon>Pseudonocardiales</taxon>
        <taxon>Pseudonocardiaceae</taxon>
        <taxon>Pseudonocardia</taxon>
    </lineage>
</organism>
<keyword evidence="4" id="KW-1185">Reference proteome</keyword>
<protein>
    <submittedName>
        <fullName evidence="3">Uncharacterized protein</fullName>
    </submittedName>
</protein>